<name>A0A445MYP4_9BACT</name>
<dbReference type="PANTHER" id="PTHR36836:SF1">
    <property type="entry name" value="COLANIC ACID BIOSYNTHESIS PROTEIN WCAK"/>
    <property type="match status" value="1"/>
</dbReference>
<keyword evidence="1" id="KW-0472">Membrane</keyword>
<dbReference type="InterPro" id="IPR007345">
    <property type="entry name" value="Polysacch_pyruvyl_Trfase"/>
</dbReference>
<gene>
    <name evidence="3" type="ORF">PITCH_A270004</name>
</gene>
<feature type="domain" description="Polysaccharide pyruvyl transferase" evidence="2">
    <location>
        <begin position="12"/>
        <end position="348"/>
    </location>
</feature>
<dbReference type="AlphaFoldDB" id="A0A445MYP4"/>
<protein>
    <recommendedName>
        <fullName evidence="2">Polysaccharide pyruvyl transferase domain-containing protein</fullName>
    </recommendedName>
</protein>
<evidence type="ECO:0000256" key="1">
    <source>
        <dbReference type="SAM" id="Phobius"/>
    </source>
</evidence>
<keyword evidence="1" id="KW-1133">Transmembrane helix</keyword>
<dbReference type="Pfam" id="PF04230">
    <property type="entry name" value="PS_pyruv_trans"/>
    <property type="match status" value="1"/>
</dbReference>
<dbReference type="EMBL" id="OJIN01000167">
    <property type="protein sequence ID" value="SPD74598.1"/>
    <property type="molecule type" value="Genomic_DNA"/>
</dbReference>
<keyword evidence="1" id="KW-0812">Transmembrane</keyword>
<accession>A0A445MYP4</accession>
<proteinExistence type="predicted"/>
<feature type="transmembrane region" description="Helical" evidence="1">
    <location>
        <begin position="329"/>
        <end position="347"/>
    </location>
</feature>
<dbReference type="PANTHER" id="PTHR36836">
    <property type="entry name" value="COLANIC ACID BIOSYNTHESIS PROTEIN WCAK"/>
    <property type="match status" value="1"/>
</dbReference>
<sequence>MKFAILNSVIMNGGDAGIVYGIRDAIKEIFPNAHVSIFARQAREASVFYPDLGLFGMLQDTWTRQRVLAYGLRKSFPLRSALCLMTPGETEFYERLRSMDAIIYCGGGYINNLYSTEVLFRIIKDTLNMKITHMAYAHSFGPFFDDRSRAVAASLLSRFDAITTRDEDSYKLLKKIGVTCKNIRFTADAAFAMQIATDDTLPAKDRAELKRIQAFKLSGSGAPLLFMSVREWGFPGTGDSVSLNTKYRFELRRFVERVIAESDYRICFVSTCQGREGYPYDDSRFAATLFKELPSFTEDRVHICGHPFMPASYPLLIGRCADLVLSMRMHFIIFSIMAGVPFIAIAYEKKSQELARQVGVESFCHEMSKLSADTLYKSFVDVREHLIDIRATVESAFRLLRKRSFENAMVLMSVMPSVTSQEK</sequence>
<reference evidence="3" key="1">
    <citation type="submission" date="2018-01" db="EMBL/GenBank/DDBJ databases">
        <authorList>
            <person name="Regsiter A."/>
            <person name="William W."/>
        </authorList>
    </citation>
    <scope>NUCLEOTIDE SEQUENCE</scope>
    <source>
        <strain evidence="3">TRIP AH-1</strain>
    </source>
</reference>
<evidence type="ECO:0000259" key="2">
    <source>
        <dbReference type="Pfam" id="PF04230"/>
    </source>
</evidence>
<evidence type="ECO:0000313" key="3">
    <source>
        <dbReference type="EMBL" id="SPD74598.1"/>
    </source>
</evidence>
<organism evidence="3">
    <name type="scientific">uncultured Desulfobacterium sp</name>
    <dbReference type="NCBI Taxonomy" id="201089"/>
    <lineage>
        <taxon>Bacteria</taxon>
        <taxon>Pseudomonadati</taxon>
        <taxon>Thermodesulfobacteriota</taxon>
        <taxon>Desulfobacteria</taxon>
        <taxon>Desulfobacterales</taxon>
        <taxon>Desulfobacteriaceae</taxon>
        <taxon>Desulfobacterium</taxon>
        <taxon>environmental samples</taxon>
    </lineage>
</organism>